<dbReference type="SUPFAM" id="SSF54452">
    <property type="entry name" value="MHC antigen-recognition domain"/>
    <property type="match status" value="1"/>
</dbReference>
<evidence type="ECO:0000256" key="3">
    <source>
        <dbReference type="ARBA" id="ARBA00022989"/>
    </source>
</evidence>
<dbReference type="SMART" id="SM00407">
    <property type="entry name" value="IGc1"/>
    <property type="match status" value="1"/>
</dbReference>
<evidence type="ECO:0000256" key="4">
    <source>
        <dbReference type="ARBA" id="ARBA00023180"/>
    </source>
</evidence>
<proteinExistence type="predicted"/>
<dbReference type="InterPro" id="IPR036179">
    <property type="entry name" value="Ig-like_dom_sf"/>
</dbReference>
<dbReference type="InterPro" id="IPR050160">
    <property type="entry name" value="MHC/Immunoglobulin"/>
</dbReference>
<organism evidence="7 8">
    <name type="scientific">Rattus norvegicus</name>
    <name type="common">Rat</name>
    <dbReference type="NCBI Taxonomy" id="10116"/>
    <lineage>
        <taxon>Eukaryota</taxon>
        <taxon>Metazoa</taxon>
        <taxon>Chordata</taxon>
        <taxon>Craniata</taxon>
        <taxon>Vertebrata</taxon>
        <taxon>Euteleostomi</taxon>
        <taxon>Mammalia</taxon>
        <taxon>Eutheria</taxon>
        <taxon>Euarchontoglires</taxon>
        <taxon>Glires</taxon>
        <taxon>Rodentia</taxon>
        <taxon>Myomorpha</taxon>
        <taxon>Muroidea</taxon>
        <taxon>Muridae</taxon>
        <taxon>Murinae</taxon>
        <taxon>Rattus</taxon>
    </lineage>
</organism>
<dbReference type="Proteomes" id="UP000002494">
    <property type="component" value="Chromosome 20"/>
</dbReference>
<keyword evidence="4" id="KW-0325">Glycoprotein</keyword>
<keyword evidence="2 5" id="KW-0812">Transmembrane</keyword>
<comment type="subcellular location">
    <subcellularLocation>
        <location evidence="1">Membrane</location>
        <topology evidence="1">Single-pass type I membrane protein</topology>
    </subcellularLocation>
</comment>
<evidence type="ECO:0000313" key="7">
    <source>
        <dbReference type="Ensembl" id="ENSRNOP00000106867.1"/>
    </source>
</evidence>
<feature type="transmembrane region" description="Helical" evidence="5">
    <location>
        <begin position="227"/>
        <end position="250"/>
    </location>
</feature>
<dbReference type="SUPFAM" id="SSF48726">
    <property type="entry name" value="Immunoglobulin"/>
    <property type="match status" value="1"/>
</dbReference>
<evidence type="ECO:0000256" key="1">
    <source>
        <dbReference type="ARBA" id="ARBA00004479"/>
    </source>
</evidence>
<dbReference type="PANTHER" id="PTHR19944:SF46">
    <property type="entry name" value="HLA CLASS II HISTOCOMPATIBILITY ANTIGEN, DP BETA 1 CHAIN"/>
    <property type="match status" value="1"/>
</dbReference>
<keyword evidence="3 5" id="KW-1133">Transmembrane helix</keyword>
<evidence type="ECO:0000313" key="8">
    <source>
        <dbReference type="Proteomes" id="UP000002494"/>
    </source>
</evidence>
<dbReference type="Gene3D" id="3.10.320.10">
    <property type="entry name" value="Class II Histocompatibility Antigen, M Beta Chain, Chain B, domain 1"/>
    <property type="match status" value="1"/>
</dbReference>
<evidence type="ECO:0000256" key="2">
    <source>
        <dbReference type="ARBA" id="ARBA00022692"/>
    </source>
</evidence>
<dbReference type="PANTHER" id="PTHR19944">
    <property type="entry name" value="MHC CLASS II-RELATED"/>
    <property type="match status" value="1"/>
</dbReference>
<sequence>MVRFCNSWWPHVSGGGSEACRVLAPQDAASVPSENHLLRALHECYAENNGTTQRFIMRCIFNREEFMRFDSAVGEFRALTAMGRPWAESWNKQKDYMERRRSEVDTVCRHNYELSQGFTVKRRVRPKVHVSPSKKVTLKHHDLLVCHVTDFYPGSIQVRWFQNSQEETTGVVSTNLIRNGDWTFQILVMLEMTPQRGDVYMWNTPALRAPSHLFFPGIQSDSARNKMLTGVVGLVLGLIFLAVGILKHVWSKQGLLSMVRKSQPELPSQSRGGVGEEPG</sequence>
<dbReference type="InterPro" id="IPR007110">
    <property type="entry name" value="Ig-like_dom"/>
</dbReference>
<keyword evidence="8" id="KW-1185">Reference proteome</keyword>
<feature type="domain" description="Ig-like" evidence="6">
    <location>
        <begin position="126"/>
        <end position="169"/>
    </location>
</feature>
<evidence type="ECO:0000259" key="6">
    <source>
        <dbReference type="PROSITE" id="PS50835"/>
    </source>
</evidence>
<dbReference type="SMART" id="SM00921">
    <property type="entry name" value="MHC_II_beta"/>
    <property type="match status" value="1"/>
</dbReference>
<reference evidence="7" key="2">
    <citation type="submission" date="2025-08" db="UniProtKB">
        <authorList>
            <consortium name="Ensembl"/>
        </authorList>
    </citation>
    <scope>IDENTIFICATION</scope>
    <source>
        <strain evidence="7">Brown Norway</strain>
    </source>
</reference>
<reference evidence="7" key="1">
    <citation type="submission" date="2024-01" db="EMBL/GenBank/DDBJ databases">
        <title>GRCr8: a new rat reference genome assembly contstructed from accurate long reads and long range scaffolding.</title>
        <authorList>
            <person name="Doris P.A."/>
            <person name="Kalbfleisch T."/>
            <person name="Li K."/>
            <person name="Howe K."/>
            <person name="Wood J."/>
        </authorList>
    </citation>
    <scope>NUCLEOTIDE SEQUENCE [LARGE SCALE GENOMIC DNA]</scope>
    <source>
        <strain evidence="7">Brown Norway</strain>
    </source>
</reference>
<dbReference type="InterPro" id="IPR000353">
    <property type="entry name" value="MHC_II_b_N"/>
</dbReference>
<dbReference type="Pfam" id="PF00969">
    <property type="entry name" value="MHC_II_beta"/>
    <property type="match status" value="1"/>
</dbReference>
<dbReference type="PROSITE" id="PS50835">
    <property type="entry name" value="IG_LIKE"/>
    <property type="match status" value="1"/>
</dbReference>
<dbReference type="InterPro" id="IPR014745">
    <property type="entry name" value="MHC_II_a/b_N"/>
</dbReference>
<dbReference type="Gene3D" id="2.60.40.10">
    <property type="entry name" value="Immunoglobulins"/>
    <property type="match status" value="1"/>
</dbReference>
<dbReference type="GeneTree" id="ENSGT00940000162390"/>
<keyword evidence="5" id="KW-0472">Membrane</keyword>
<name>A0ABK0LWX7_RAT</name>
<accession>A0ABK0LWX7</accession>
<reference evidence="7" key="3">
    <citation type="submission" date="2025-09" db="UniProtKB">
        <authorList>
            <consortium name="Ensembl"/>
        </authorList>
    </citation>
    <scope>IDENTIFICATION</scope>
    <source>
        <strain evidence="7">Brown Norway</strain>
    </source>
</reference>
<gene>
    <name evidence="7" type="primary">RT1-Hb-ps1</name>
</gene>
<dbReference type="Ensembl" id="ENSRNOT00000101039.3">
    <property type="protein sequence ID" value="ENSRNOP00000106867.1"/>
    <property type="gene ID" value="ENSRNOG00000061936.4"/>
</dbReference>
<dbReference type="RGD" id="1595866">
    <property type="gene designation" value="RT1-Hb-ps1"/>
</dbReference>
<protein>
    <submittedName>
        <fullName evidence="7">RT1 class II, locus Hb, pseudogene 1</fullName>
    </submittedName>
</protein>
<dbReference type="InterPro" id="IPR013783">
    <property type="entry name" value="Ig-like_fold"/>
</dbReference>
<dbReference type="InterPro" id="IPR003597">
    <property type="entry name" value="Ig_C1-set"/>
</dbReference>
<dbReference type="InterPro" id="IPR011162">
    <property type="entry name" value="MHC_I/II-like_Ag-recog"/>
</dbReference>
<evidence type="ECO:0000256" key="5">
    <source>
        <dbReference type="SAM" id="Phobius"/>
    </source>
</evidence>
<dbReference type="Pfam" id="PF07654">
    <property type="entry name" value="C1-set"/>
    <property type="match status" value="1"/>
</dbReference>